<reference evidence="3 4" key="1">
    <citation type="submission" date="2014-07" db="EMBL/GenBank/DDBJ databases">
        <title>Methanogenic archaea and the global carbon cycle.</title>
        <authorList>
            <person name="Henriksen J.R."/>
            <person name="Luke J."/>
            <person name="Reinhart S."/>
            <person name="Benedict M.N."/>
            <person name="Youngblut N.D."/>
            <person name="Metcalf M.E."/>
            <person name="Whitaker R.J."/>
            <person name="Metcalf W.W."/>
        </authorList>
    </citation>
    <scope>NUCLEOTIDE SEQUENCE [LARGE SCALE GENOMIC DNA]</scope>
    <source>
        <strain evidence="3 4">SarPi</strain>
    </source>
</reference>
<feature type="domain" description="CRISPR type III-associated protein" evidence="2">
    <location>
        <begin position="57"/>
        <end position="199"/>
    </location>
</feature>
<gene>
    <name evidence="3" type="ORF">MSMAP_1242</name>
</gene>
<evidence type="ECO:0000259" key="2">
    <source>
        <dbReference type="Pfam" id="PF03787"/>
    </source>
</evidence>
<accession>A0A0E3R803</accession>
<sequence>MIPEHSNLKSKDRISHAPYNFIPLPEKVVTVDSNVDQDAYSTNQEEHTIHTGYIECKMTTETPLYIRCPMSTSFFSEHGDKKFYELDVDRKNERARFFHLENKNCPVIPGSSLRGMVRTLVEIAGYGKMQWVSDKNLVYRAVGDTSSLGDYYRTKLLGKNKINDTETNKENKNNVKYFFDYPSANVRAGYLKKKGSNWYIQPARKINGETFVHIEYNVAQTVNCGKRNFKQGYNKKDIVEIFINPPRNRVVPKRSNKNLALELAVVHEESDISQNKKEGFEKAVIVRSGHMGGKTEKHMHCAIYEADPDEELILIPNQIRSLYSEDKDISRGIPSRPLTEDGDPLFYLVDENENLVFFGPTMMFRLPYDESIISFVPEELRKEDEIDIAEAIFGYTHEKNSLAGRISFTDARVESAKDGIWLTKEPIHPKILSSPKPTCFQHYLVQDSKQNHNPNNKFELAHYATPSNETVIRGHKMYWNRGEVDLKDIKELDDENIENSKSHTKIRPIKPGITFSFRIYFENLRDFELGAILWVLTIPGKKETEYRHKLGMGKPYGMGTVKILSELYKTQRTERYQKLFEKDSWFEAVQKVPEESRNSLIKTFEEYVLVQIKYNTEVNSFSEIKRIEMLLKMMEWEEPSTKLTEYLQINEFRQRPVLPDPLNIRSTMKQKN</sequence>
<dbReference type="HOGENOM" id="CLU_023344_0_0_2"/>
<dbReference type="PATRIC" id="fig|1434115.4.peg.1575"/>
<organism evidence="3 4">
    <name type="scientific">Methanosarcina mazei SarPi</name>
    <dbReference type="NCBI Taxonomy" id="1434115"/>
    <lineage>
        <taxon>Archaea</taxon>
        <taxon>Methanobacteriati</taxon>
        <taxon>Methanobacteriota</taxon>
        <taxon>Stenosarchaea group</taxon>
        <taxon>Methanomicrobia</taxon>
        <taxon>Methanosarcinales</taxon>
        <taxon>Methanosarcinaceae</taxon>
        <taxon>Methanosarcina</taxon>
    </lineage>
</organism>
<dbReference type="RefSeq" id="WP_048043117.1">
    <property type="nucleotide sequence ID" value="NZ_CP009511.1"/>
</dbReference>
<name>A0A0E3R803_METMZ</name>
<dbReference type="GeneID" id="24864417"/>
<dbReference type="AlphaFoldDB" id="A0A0E3R803"/>
<proteinExistence type="predicted"/>
<evidence type="ECO:0000313" key="3">
    <source>
        <dbReference type="EMBL" id="AKB61227.1"/>
    </source>
</evidence>
<dbReference type="NCBIfam" id="TIGR03986">
    <property type="entry name" value="TIGR03986 family CRISPR-associated RAMP protein"/>
    <property type="match status" value="1"/>
</dbReference>
<dbReference type="Pfam" id="PF03787">
    <property type="entry name" value="RAMPs"/>
    <property type="match status" value="1"/>
</dbReference>
<evidence type="ECO:0000256" key="1">
    <source>
        <dbReference type="ARBA" id="ARBA00023118"/>
    </source>
</evidence>
<keyword evidence="1" id="KW-0051">Antiviral defense</keyword>
<dbReference type="GO" id="GO:0051607">
    <property type="term" value="P:defense response to virus"/>
    <property type="evidence" value="ECO:0007669"/>
    <property type="project" value="UniProtKB-KW"/>
</dbReference>
<dbReference type="EMBL" id="CP009511">
    <property type="protein sequence ID" value="AKB61227.1"/>
    <property type="molecule type" value="Genomic_DNA"/>
</dbReference>
<protein>
    <submittedName>
        <fullName evidence="3">DUF324 domain-containing protein</fullName>
    </submittedName>
</protein>
<dbReference type="InterPro" id="IPR005537">
    <property type="entry name" value="RAMP_III_fam"/>
</dbReference>
<evidence type="ECO:0000313" key="4">
    <source>
        <dbReference type="Proteomes" id="UP000033116"/>
    </source>
</evidence>
<dbReference type="InterPro" id="IPR023825">
    <property type="entry name" value="CRISPR-assoc_RAMP_BGP1436"/>
</dbReference>
<dbReference type="Proteomes" id="UP000033116">
    <property type="component" value="Chromosome"/>
</dbReference>